<organism evidence="2 3">
    <name type="scientific">Pirellulimonas nuda</name>
    <dbReference type="NCBI Taxonomy" id="2528009"/>
    <lineage>
        <taxon>Bacteria</taxon>
        <taxon>Pseudomonadati</taxon>
        <taxon>Planctomycetota</taxon>
        <taxon>Planctomycetia</taxon>
        <taxon>Pirellulales</taxon>
        <taxon>Lacipirellulaceae</taxon>
        <taxon>Pirellulimonas</taxon>
    </lineage>
</organism>
<name>A0A518DCJ2_9BACT</name>
<dbReference type="EMBL" id="CP036291">
    <property type="protein sequence ID" value="QDU89183.1"/>
    <property type="molecule type" value="Genomic_DNA"/>
</dbReference>
<keyword evidence="3" id="KW-1185">Reference proteome</keyword>
<dbReference type="KEGG" id="pnd:Pla175_25700"/>
<evidence type="ECO:0000313" key="3">
    <source>
        <dbReference type="Proteomes" id="UP000317429"/>
    </source>
</evidence>
<evidence type="ECO:0008006" key="4">
    <source>
        <dbReference type="Google" id="ProtNLM"/>
    </source>
</evidence>
<proteinExistence type="predicted"/>
<evidence type="ECO:0000313" key="2">
    <source>
        <dbReference type="EMBL" id="QDU89183.1"/>
    </source>
</evidence>
<dbReference type="AlphaFoldDB" id="A0A518DCJ2"/>
<evidence type="ECO:0000256" key="1">
    <source>
        <dbReference type="SAM" id="MobiDB-lite"/>
    </source>
</evidence>
<reference evidence="2 3" key="1">
    <citation type="submission" date="2019-02" db="EMBL/GenBank/DDBJ databases">
        <title>Deep-cultivation of Planctomycetes and their phenomic and genomic characterization uncovers novel biology.</title>
        <authorList>
            <person name="Wiegand S."/>
            <person name="Jogler M."/>
            <person name="Boedeker C."/>
            <person name="Pinto D."/>
            <person name="Vollmers J."/>
            <person name="Rivas-Marin E."/>
            <person name="Kohn T."/>
            <person name="Peeters S.H."/>
            <person name="Heuer A."/>
            <person name="Rast P."/>
            <person name="Oberbeckmann S."/>
            <person name="Bunk B."/>
            <person name="Jeske O."/>
            <person name="Meyerdierks A."/>
            <person name="Storesund J.E."/>
            <person name="Kallscheuer N."/>
            <person name="Luecker S."/>
            <person name="Lage O.M."/>
            <person name="Pohl T."/>
            <person name="Merkel B.J."/>
            <person name="Hornburger P."/>
            <person name="Mueller R.-W."/>
            <person name="Bruemmer F."/>
            <person name="Labrenz M."/>
            <person name="Spormann A.M."/>
            <person name="Op den Camp H."/>
            <person name="Overmann J."/>
            <person name="Amann R."/>
            <person name="Jetten M.S.M."/>
            <person name="Mascher T."/>
            <person name="Medema M.H."/>
            <person name="Devos D.P."/>
            <person name="Kaster A.-K."/>
            <person name="Ovreas L."/>
            <person name="Rohde M."/>
            <person name="Galperin M.Y."/>
            <person name="Jogler C."/>
        </authorList>
    </citation>
    <scope>NUCLEOTIDE SEQUENCE [LARGE SCALE GENOMIC DNA]</scope>
    <source>
        <strain evidence="2 3">Pla175</strain>
    </source>
</reference>
<dbReference type="RefSeq" id="WP_145285190.1">
    <property type="nucleotide sequence ID" value="NZ_CP036291.1"/>
</dbReference>
<sequence length="315" mass="33969">MDEHQRPTPDTQAGSPDIDRLVREALDVPCDPQALRRLEAYWATQKGAAARSVRVRTSRRLAVAAAICVAFGLWQLSRSPAPPADADRNLAHRSPQIEPLEPAPTPPASQREADRTPPAGRAPTPFERVAFASMSRRASQATPRDAAPVSERVAQALLAPTPPDRPALLSIGAAGEVSAALLERAIVDQTVVDRADRALEAYLALVTDPRSRTAALAALRPKRAPTDALFRMLDHRQKKTRRAAALCLGAVNGPETTRRLIAIVTQRSPDHTEAWLALVACRGDLAGQFCDLAAHHPRLLGHYNAAVLQADFAAQ</sequence>
<accession>A0A518DCJ2</accession>
<protein>
    <recommendedName>
        <fullName evidence="4">HEAT repeat protein</fullName>
    </recommendedName>
</protein>
<dbReference type="Proteomes" id="UP000317429">
    <property type="component" value="Chromosome"/>
</dbReference>
<gene>
    <name evidence="2" type="ORF">Pla175_25700</name>
</gene>
<feature type="region of interest" description="Disordered" evidence="1">
    <location>
        <begin position="94"/>
        <end position="124"/>
    </location>
</feature>